<feature type="region of interest" description="Disordered" evidence="1">
    <location>
        <begin position="1"/>
        <end position="37"/>
    </location>
</feature>
<gene>
    <name evidence="2" type="ORF">GWC95_07720</name>
</gene>
<dbReference type="Proteomes" id="UP000753802">
    <property type="component" value="Unassembled WGS sequence"/>
</dbReference>
<accession>A0ABW9ZU79</accession>
<keyword evidence="3" id="KW-1185">Reference proteome</keyword>
<protein>
    <submittedName>
        <fullName evidence="2">DUF1801 domain-containing protein</fullName>
    </submittedName>
</protein>
<organism evidence="2 3">
    <name type="scientific">Sediminibacterium roseum</name>
    <dbReference type="NCBI Taxonomy" id="1978412"/>
    <lineage>
        <taxon>Bacteria</taxon>
        <taxon>Pseudomonadati</taxon>
        <taxon>Bacteroidota</taxon>
        <taxon>Chitinophagia</taxon>
        <taxon>Chitinophagales</taxon>
        <taxon>Chitinophagaceae</taxon>
        <taxon>Sediminibacterium</taxon>
    </lineage>
</organism>
<evidence type="ECO:0000313" key="2">
    <source>
        <dbReference type="EMBL" id="NCI49804.1"/>
    </source>
</evidence>
<sequence>MGKATKTPAKKATPKKAAPKKAAPKKATESKSINLKYTDKSAGQPELVEIFENIKKMMEPYNKKRSLVLHADKPSQAVLVSHKAVEIEGRKRDELWFVAALVQKGYVGFYYMPVYAHTDLKKEFSEAFVKALKGKACFHIKKNTPEMMADIKKAIKLGYQAYIDKGFI</sequence>
<reference evidence="2 3" key="1">
    <citation type="submission" date="2020-01" db="EMBL/GenBank/DDBJ databases">
        <title>Genome analysis.</title>
        <authorList>
            <person name="Wu S."/>
            <person name="Wang G."/>
        </authorList>
    </citation>
    <scope>NUCLEOTIDE SEQUENCE [LARGE SCALE GENOMIC DNA]</scope>
    <source>
        <strain evidence="2 3">SYL130</strain>
    </source>
</reference>
<proteinExistence type="predicted"/>
<name>A0ABW9ZU79_9BACT</name>
<dbReference type="RefSeq" id="WP_161818112.1">
    <property type="nucleotide sequence ID" value="NZ_JAACJS010000011.1"/>
</dbReference>
<evidence type="ECO:0000256" key="1">
    <source>
        <dbReference type="SAM" id="MobiDB-lite"/>
    </source>
</evidence>
<evidence type="ECO:0000313" key="3">
    <source>
        <dbReference type="Proteomes" id="UP000753802"/>
    </source>
</evidence>
<feature type="compositionally biased region" description="Basic residues" evidence="1">
    <location>
        <begin position="8"/>
        <end position="24"/>
    </location>
</feature>
<dbReference type="EMBL" id="JAACJS010000011">
    <property type="protein sequence ID" value="NCI49804.1"/>
    <property type="molecule type" value="Genomic_DNA"/>
</dbReference>
<comment type="caution">
    <text evidence="2">The sequence shown here is derived from an EMBL/GenBank/DDBJ whole genome shotgun (WGS) entry which is preliminary data.</text>
</comment>